<organism evidence="1 2">
    <name type="scientific">Aspergillus leporis</name>
    <dbReference type="NCBI Taxonomy" id="41062"/>
    <lineage>
        <taxon>Eukaryota</taxon>
        <taxon>Fungi</taxon>
        <taxon>Dikarya</taxon>
        <taxon>Ascomycota</taxon>
        <taxon>Pezizomycotina</taxon>
        <taxon>Eurotiomycetes</taxon>
        <taxon>Eurotiomycetidae</taxon>
        <taxon>Eurotiales</taxon>
        <taxon>Aspergillaceae</taxon>
        <taxon>Aspergillus</taxon>
        <taxon>Aspergillus subgen. Circumdati</taxon>
    </lineage>
</organism>
<evidence type="ECO:0008006" key="3">
    <source>
        <dbReference type="Google" id="ProtNLM"/>
    </source>
</evidence>
<dbReference type="EMBL" id="ML732246">
    <property type="protein sequence ID" value="KAB8072499.1"/>
    <property type="molecule type" value="Genomic_DNA"/>
</dbReference>
<keyword evidence="2" id="KW-1185">Reference proteome</keyword>
<proteinExistence type="predicted"/>
<dbReference type="Proteomes" id="UP000326565">
    <property type="component" value="Unassembled WGS sequence"/>
</dbReference>
<dbReference type="OrthoDB" id="4510091at2759"/>
<name>A0A5N5WW16_9EURO</name>
<gene>
    <name evidence="1" type="ORF">BDV29DRAFT_158520</name>
</gene>
<accession>A0A5N5WW16</accession>
<evidence type="ECO:0000313" key="1">
    <source>
        <dbReference type="EMBL" id="KAB8072499.1"/>
    </source>
</evidence>
<protein>
    <recommendedName>
        <fullName evidence="3">F-box domain-containing protein</fullName>
    </recommendedName>
</protein>
<sequence length="295" mass="33991">MLVEISRSAIAPCIREILYEIPQSIDPRVEDWDYFGSHIYPPSEYEQDLEDLFWTFGGSEASYLAVFSYFRFLSSEQRKCQWKGRDREDLVASFPRFPNLRSVHVWFVDGIKSPFRWFTGRVLQDDPDGPGCAKDHLTKLATAMIAAKANGVKTHAFEMLGLYTRIDQGDSMLRSLVGKAFHHIRDLRIINSPTLLEFLTHVHMPSLRRFELGNCWLSIESLEEFVQCHRASLRVLHLEDVWMITERIDSDGVYLSMASAETIFGKLAGIWNYGILSEVSINRQPGGQYDVRKVF</sequence>
<reference evidence="1 2" key="1">
    <citation type="submission" date="2019-04" db="EMBL/GenBank/DDBJ databases">
        <title>Friends and foes A comparative genomics study of 23 Aspergillus species from section Flavi.</title>
        <authorList>
            <consortium name="DOE Joint Genome Institute"/>
            <person name="Kjaerbolling I."/>
            <person name="Vesth T."/>
            <person name="Frisvad J.C."/>
            <person name="Nybo J.L."/>
            <person name="Theobald S."/>
            <person name="Kildgaard S."/>
            <person name="Isbrandt T."/>
            <person name="Kuo A."/>
            <person name="Sato A."/>
            <person name="Lyhne E.K."/>
            <person name="Kogle M.E."/>
            <person name="Wiebenga A."/>
            <person name="Kun R.S."/>
            <person name="Lubbers R.J."/>
            <person name="Makela M.R."/>
            <person name="Barry K."/>
            <person name="Chovatia M."/>
            <person name="Clum A."/>
            <person name="Daum C."/>
            <person name="Haridas S."/>
            <person name="He G."/>
            <person name="LaButti K."/>
            <person name="Lipzen A."/>
            <person name="Mondo S."/>
            <person name="Riley R."/>
            <person name="Salamov A."/>
            <person name="Simmons B.A."/>
            <person name="Magnuson J.K."/>
            <person name="Henrissat B."/>
            <person name="Mortensen U.H."/>
            <person name="Larsen T.O."/>
            <person name="Devries R.P."/>
            <person name="Grigoriev I.V."/>
            <person name="Machida M."/>
            <person name="Baker S.E."/>
            <person name="Andersen M.R."/>
        </authorList>
    </citation>
    <scope>NUCLEOTIDE SEQUENCE [LARGE SCALE GENOMIC DNA]</scope>
    <source>
        <strain evidence="1 2">CBS 151.66</strain>
    </source>
</reference>
<evidence type="ECO:0000313" key="2">
    <source>
        <dbReference type="Proteomes" id="UP000326565"/>
    </source>
</evidence>
<dbReference type="AlphaFoldDB" id="A0A5N5WW16"/>